<accession>A0A0E0MHC4</accession>
<dbReference type="EnsemblPlants" id="OPUNC11G16790.1">
    <property type="protein sequence ID" value="OPUNC11G16790.1"/>
    <property type="gene ID" value="OPUNC11G16790"/>
</dbReference>
<protein>
    <submittedName>
        <fullName evidence="1">Uncharacterized protein</fullName>
    </submittedName>
</protein>
<dbReference type="HOGENOM" id="CLU_2350360_0_0_1"/>
<sequence length="97" mass="10781">MAYGRASTMWRRPPRLRHASLGWYTRSSRHTGQSSTAKGDVFNMEDLTTEAEVETEALQVLLGEGKLRGGEDDAEANDVAINAAEKPHALRRLRRSA</sequence>
<dbReference type="AlphaFoldDB" id="A0A0E0MHC4"/>
<dbReference type="Proteomes" id="UP000026962">
    <property type="component" value="Chromosome 11"/>
</dbReference>
<reference evidence="1" key="2">
    <citation type="submission" date="2018-05" db="EMBL/GenBank/DDBJ databases">
        <title>OpunRS2 (Oryza punctata Reference Sequence Version 2).</title>
        <authorList>
            <person name="Zhang J."/>
            <person name="Kudrna D."/>
            <person name="Lee S."/>
            <person name="Talag J."/>
            <person name="Welchert J."/>
            <person name="Wing R.A."/>
        </authorList>
    </citation>
    <scope>NUCLEOTIDE SEQUENCE [LARGE SCALE GENOMIC DNA]</scope>
</reference>
<evidence type="ECO:0000313" key="1">
    <source>
        <dbReference type="EnsemblPlants" id="OPUNC11G16790.1"/>
    </source>
</evidence>
<reference evidence="1" key="1">
    <citation type="submission" date="2015-04" db="UniProtKB">
        <authorList>
            <consortium name="EnsemblPlants"/>
        </authorList>
    </citation>
    <scope>IDENTIFICATION</scope>
</reference>
<organism evidence="1">
    <name type="scientific">Oryza punctata</name>
    <name type="common">Red rice</name>
    <dbReference type="NCBI Taxonomy" id="4537"/>
    <lineage>
        <taxon>Eukaryota</taxon>
        <taxon>Viridiplantae</taxon>
        <taxon>Streptophyta</taxon>
        <taxon>Embryophyta</taxon>
        <taxon>Tracheophyta</taxon>
        <taxon>Spermatophyta</taxon>
        <taxon>Magnoliopsida</taxon>
        <taxon>Liliopsida</taxon>
        <taxon>Poales</taxon>
        <taxon>Poaceae</taxon>
        <taxon>BOP clade</taxon>
        <taxon>Oryzoideae</taxon>
        <taxon>Oryzeae</taxon>
        <taxon>Oryzinae</taxon>
        <taxon>Oryza</taxon>
    </lineage>
</organism>
<name>A0A0E0MHC4_ORYPU</name>
<dbReference type="Gramene" id="OPUNC11G16790.1">
    <property type="protein sequence ID" value="OPUNC11G16790.1"/>
    <property type="gene ID" value="OPUNC11G16790"/>
</dbReference>
<keyword evidence="2" id="KW-1185">Reference proteome</keyword>
<evidence type="ECO:0000313" key="2">
    <source>
        <dbReference type="Proteomes" id="UP000026962"/>
    </source>
</evidence>
<proteinExistence type="predicted"/>